<evidence type="ECO:0000313" key="3">
    <source>
        <dbReference type="EMBL" id="MFB9714134.1"/>
    </source>
</evidence>
<reference evidence="3 4" key="1">
    <citation type="submission" date="2024-09" db="EMBL/GenBank/DDBJ databases">
        <authorList>
            <person name="Sun Q."/>
            <person name="Mori K."/>
        </authorList>
    </citation>
    <scope>NUCLEOTIDE SEQUENCE [LARGE SCALE GENOMIC DNA]</scope>
    <source>
        <strain evidence="3 4">JCM 13519</strain>
    </source>
</reference>
<evidence type="ECO:0008006" key="5">
    <source>
        <dbReference type="Google" id="ProtNLM"/>
    </source>
</evidence>
<keyword evidence="2" id="KW-0812">Transmembrane</keyword>
<dbReference type="RefSeq" id="WP_345043511.1">
    <property type="nucleotide sequence ID" value="NZ_BAABED010000001.1"/>
</dbReference>
<keyword evidence="2" id="KW-1133">Transmembrane helix</keyword>
<feature type="region of interest" description="Disordered" evidence="1">
    <location>
        <begin position="59"/>
        <end position="84"/>
    </location>
</feature>
<accession>A0ABV5UNQ0</accession>
<sequence>MTNSPRQSHPAVQYLKDNIVVIGLIVVVAASLAFFAFTQAKTAEAKPAAAVNPTPIATAALDNPSSPGATGTPGASAGPSAAAYSQAVSTGPQNAIQPVPTATSTTNVASANSKSVTAKDWKVYAEAFTKAWMNTAGGKDAWLGRLKPMVSPDLYAGFTATDISTVPTTAFQNVSLAEESRASKTFRAYSTNGPVLEGRVSIQVDGSWIVDQVGPPAK</sequence>
<name>A0ABV5UNQ0_9MICC</name>
<feature type="compositionally biased region" description="Low complexity" evidence="1">
    <location>
        <begin position="64"/>
        <end position="83"/>
    </location>
</feature>
<evidence type="ECO:0000313" key="4">
    <source>
        <dbReference type="Proteomes" id="UP001589536"/>
    </source>
</evidence>
<evidence type="ECO:0000256" key="1">
    <source>
        <dbReference type="SAM" id="MobiDB-lite"/>
    </source>
</evidence>
<organism evidence="3 4">
    <name type="scientific">Arthrobacter methylotrophus</name>
    <dbReference type="NCBI Taxonomy" id="121291"/>
    <lineage>
        <taxon>Bacteria</taxon>
        <taxon>Bacillati</taxon>
        <taxon>Actinomycetota</taxon>
        <taxon>Actinomycetes</taxon>
        <taxon>Micrococcales</taxon>
        <taxon>Micrococcaceae</taxon>
        <taxon>Arthrobacter</taxon>
    </lineage>
</organism>
<keyword evidence="2" id="KW-0472">Membrane</keyword>
<keyword evidence="4" id="KW-1185">Reference proteome</keyword>
<feature type="region of interest" description="Disordered" evidence="1">
    <location>
        <begin position="92"/>
        <end position="111"/>
    </location>
</feature>
<gene>
    <name evidence="3" type="ORF">ACFFPI_08175</name>
</gene>
<feature type="transmembrane region" description="Helical" evidence="2">
    <location>
        <begin position="20"/>
        <end position="37"/>
    </location>
</feature>
<proteinExistence type="predicted"/>
<protein>
    <recommendedName>
        <fullName evidence="5">Secreted protein</fullName>
    </recommendedName>
</protein>
<dbReference type="EMBL" id="JBHMBH010000019">
    <property type="protein sequence ID" value="MFB9714134.1"/>
    <property type="molecule type" value="Genomic_DNA"/>
</dbReference>
<evidence type="ECO:0000256" key="2">
    <source>
        <dbReference type="SAM" id="Phobius"/>
    </source>
</evidence>
<comment type="caution">
    <text evidence="3">The sequence shown here is derived from an EMBL/GenBank/DDBJ whole genome shotgun (WGS) entry which is preliminary data.</text>
</comment>
<dbReference type="Proteomes" id="UP001589536">
    <property type="component" value="Unassembled WGS sequence"/>
</dbReference>
<feature type="compositionally biased region" description="Low complexity" evidence="1">
    <location>
        <begin position="98"/>
        <end position="111"/>
    </location>
</feature>